<feature type="compositionally biased region" description="Low complexity" evidence="1">
    <location>
        <begin position="173"/>
        <end position="190"/>
    </location>
</feature>
<dbReference type="AlphaFoldDB" id="E3MUY6"/>
<dbReference type="SMART" id="SM00355">
    <property type="entry name" value="ZnF_C2H2"/>
    <property type="match status" value="2"/>
</dbReference>
<evidence type="ECO:0000313" key="3">
    <source>
        <dbReference type="Proteomes" id="UP000008281"/>
    </source>
</evidence>
<dbReference type="STRING" id="31234.E3MUY6"/>
<evidence type="ECO:0000313" key="2">
    <source>
        <dbReference type="EMBL" id="EFP10042.1"/>
    </source>
</evidence>
<keyword evidence="3" id="KW-1185">Reference proteome</keyword>
<sequence length="204" mass="23152">MDTSLDYVMENLVISNRTSSTPENSDVLEVDGKFIREDIPSISNLSPQKMTTEIQCYYCKELTFFPSLDELEVHIAFDHLGLAPYECESCKYARFPTEYALAYHSKDIHNTETFMMKIRYNKEVFKNVSILKSIMLRYYSTHTPTPVSVPSTSEKLETMSGINVKVDGEKQETPSSSCSQSSTSPMCSPSEFKEPAFSIKNILT</sequence>
<dbReference type="Proteomes" id="UP000008281">
    <property type="component" value="Unassembled WGS sequence"/>
</dbReference>
<feature type="region of interest" description="Disordered" evidence="1">
    <location>
        <begin position="163"/>
        <end position="192"/>
    </location>
</feature>
<dbReference type="InterPro" id="IPR013087">
    <property type="entry name" value="Znf_C2H2_type"/>
</dbReference>
<protein>
    <submittedName>
        <fullName evidence="2">Uncharacterized protein</fullName>
    </submittedName>
</protein>
<reference evidence="2" key="1">
    <citation type="submission" date="2007-07" db="EMBL/GenBank/DDBJ databases">
        <title>PCAP assembly of the Caenorhabditis remanei genome.</title>
        <authorList>
            <consortium name="The Caenorhabditis remanei Sequencing Consortium"/>
            <person name="Wilson R.K."/>
        </authorList>
    </citation>
    <scope>NUCLEOTIDE SEQUENCE [LARGE SCALE GENOMIC DNA]</scope>
    <source>
        <strain evidence="2">PB4641</strain>
    </source>
</reference>
<accession>E3MUY6</accession>
<dbReference type="CTD" id="9826301"/>
<dbReference type="HOGENOM" id="CLU_1344378_0_0_1"/>
<name>E3MUY6_CAERE</name>
<dbReference type="RefSeq" id="XP_003100037.2">
    <property type="nucleotide sequence ID" value="XM_003099989.2"/>
</dbReference>
<proteinExistence type="predicted"/>
<dbReference type="Gene3D" id="3.30.160.60">
    <property type="entry name" value="Classic Zinc Finger"/>
    <property type="match status" value="1"/>
</dbReference>
<gene>
    <name evidence="2" type="ORF">CRE_20816</name>
</gene>
<dbReference type="OrthoDB" id="5773536at2759"/>
<organism evidence="3">
    <name type="scientific">Caenorhabditis remanei</name>
    <name type="common">Caenorhabditis vulgaris</name>
    <dbReference type="NCBI Taxonomy" id="31234"/>
    <lineage>
        <taxon>Eukaryota</taxon>
        <taxon>Metazoa</taxon>
        <taxon>Ecdysozoa</taxon>
        <taxon>Nematoda</taxon>
        <taxon>Chromadorea</taxon>
        <taxon>Rhabditida</taxon>
        <taxon>Rhabditina</taxon>
        <taxon>Rhabditomorpha</taxon>
        <taxon>Rhabditoidea</taxon>
        <taxon>Rhabditidae</taxon>
        <taxon>Peloderinae</taxon>
        <taxon>Caenorhabditis</taxon>
    </lineage>
</organism>
<dbReference type="EMBL" id="DS268481">
    <property type="protein sequence ID" value="EFP10042.1"/>
    <property type="molecule type" value="Genomic_DNA"/>
</dbReference>
<dbReference type="GeneID" id="9826301"/>
<dbReference type="KEGG" id="crq:GCK72_025908"/>
<evidence type="ECO:0000256" key="1">
    <source>
        <dbReference type="SAM" id="MobiDB-lite"/>
    </source>
</evidence>